<dbReference type="InterPro" id="IPR057106">
    <property type="entry name" value="NXPE4_C"/>
</dbReference>
<comment type="similarity">
    <text evidence="1">Belongs to the NXPE family.</text>
</comment>
<dbReference type="SUPFAM" id="SSF81296">
    <property type="entry name" value="E set domains"/>
    <property type="match status" value="1"/>
</dbReference>
<gene>
    <name evidence="4" type="ORF">AGOR_G00250420</name>
</gene>
<keyword evidence="2" id="KW-0472">Membrane</keyword>
<dbReference type="Gene3D" id="2.60.40.10">
    <property type="entry name" value="Immunoglobulins"/>
    <property type="match status" value="1"/>
</dbReference>
<sequence length="544" mass="61697">MLSKADYSPVGETESVALGSKNSKKKVIFVFLLVIIFIFFYLSKIFTWMPTKERLPSPRKEMTVADILSSLREDIPEAPKFKSFMETSSGGRSVARLEDPGAVFCVGDTLNVLVEMKDFNGKPKTYGGDFILARIHSPELKASASGVVTDLRNGSYHVSFTLFWSGMVQVSVLLVHSAEAVQVLWRERNGRYFKIVFIGSFIKGNKTETSQCGPMLKTTRPLCEYVDEREGEYYACIKPPTLPCSSLNNIKSHNTKGPNLSKNEVRLLERKNIGLQIKNTFQAVQVLNCTGPQQYLATEKCMYGIKSPFPSGYFYENRWFSSICQLTPIFGEAAITKCLTGKRLYFWGDSTMRQWNTYLRGNIKGLRFVDPPGGWMPQRSFNDEKNITFQWKKHNPPWIGSGAVSTKEFVYISRDLDTIELGGGRQDAVVIGIGQHFRALPIEVFVHRILKIRHSILRLQARSPHTKVFIKLENTRELGKVVMTMTDWYGRIQNLAQRTVFGDLRLTILDAWDFTLAANTFNVHPNEIVVSNEVSLLLSLFCDH</sequence>
<evidence type="ECO:0000256" key="1">
    <source>
        <dbReference type="ARBA" id="ARBA00005431"/>
    </source>
</evidence>
<dbReference type="Proteomes" id="UP000829720">
    <property type="component" value="Unassembled WGS sequence"/>
</dbReference>
<dbReference type="InterPro" id="IPR013783">
    <property type="entry name" value="Ig-like_fold"/>
</dbReference>
<dbReference type="PANTHER" id="PTHR16165:SF3">
    <property type="entry name" value="NXPE FAMILY MEMBER 1"/>
    <property type="match status" value="1"/>
</dbReference>
<protein>
    <recommendedName>
        <fullName evidence="3">NXPE C-terminal domain-containing protein</fullName>
    </recommendedName>
</protein>
<dbReference type="PANTHER" id="PTHR16165">
    <property type="entry name" value="NXPE FAMILY MEMBER"/>
    <property type="match status" value="1"/>
</dbReference>
<keyword evidence="2" id="KW-0812">Transmembrane</keyword>
<keyword evidence="5" id="KW-1185">Reference proteome</keyword>
<evidence type="ECO:0000259" key="3">
    <source>
        <dbReference type="Pfam" id="PF24536"/>
    </source>
</evidence>
<evidence type="ECO:0000313" key="5">
    <source>
        <dbReference type="Proteomes" id="UP000829720"/>
    </source>
</evidence>
<dbReference type="Pfam" id="PF24536">
    <property type="entry name" value="NXPE4_C"/>
    <property type="match status" value="1"/>
</dbReference>
<comment type="caution">
    <text evidence="4">The sequence shown here is derived from an EMBL/GenBank/DDBJ whole genome shotgun (WGS) entry which is preliminary data.</text>
</comment>
<dbReference type="EMBL" id="JAERUA010000025">
    <property type="protein sequence ID" value="KAI1882412.1"/>
    <property type="molecule type" value="Genomic_DNA"/>
</dbReference>
<feature type="domain" description="NXPE C-terminal" evidence="3">
    <location>
        <begin position="319"/>
        <end position="542"/>
    </location>
</feature>
<dbReference type="InterPro" id="IPR026845">
    <property type="entry name" value="NXPH/NXPE"/>
</dbReference>
<proteinExistence type="inferred from homology"/>
<organism evidence="4 5">
    <name type="scientific">Albula goreensis</name>
    <dbReference type="NCBI Taxonomy" id="1534307"/>
    <lineage>
        <taxon>Eukaryota</taxon>
        <taxon>Metazoa</taxon>
        <taxon>Chordata</taxon>
        <taxon>Craniata</taxon>
        <taxon>Vertebrata</taxon>
        <taxon>Euteleostomi</taxon>
        <taxon>Actinopterygii</taxon>
        <taxon>Neopterygii</taxon>
        <taxon>Teleostei</taxon>
        <taxon>Albuliformes</taxon>
        <taxon>Albulidae</taxon>
        <taxon>Albula</taxon>
    </lineage>
</organism>
<dbReference type="AlphaFoldDB" id="A0A8T3CGI8"/>
<reference evidence="4" key="1">
    <citation type="submission" date="2021-01" db="EMBL/GenBank/DDBJ databases">
        <authorList>
            <person name="Zahm M."/>
            <person name="Roques C."/>
            <person name="Cabau C."/>
            <person name="Klopp C."/>
            <person name="Donnadieu C."/>
            <person name="Jouanno E."/>
            <person name="Lampietro C."/>
            <person name="Louis A."/>
            <person name="Herpin A."/>
            <person name="Echchiki A."/>
            <person name="Berthelot C."/>
            <person name="Parey E."/>
            <person name="Roest-Crollius H."/>
            <person name="Braasch I."/>
            <person name="Postlethwait J."/>
            <person name="Bobe J."/>
            <person name="Montfort J."/>
            <person name="Bouchez O."/>
            <person name="Begum T."/>
            <person name="Mejri S."/>
            <person name="Adams A."/>
            <person name="Chen W.-J."/>
            <person name="Guiguen Y."/>
        </authorList>
    </citation>
    <scope>NUCLEOTIDE SEQUENCE</scope>
    <source>
        <tissue evidence="4">Blood</tissue>
    </source>
</reference>
<evidence type="ECO:0000256" key="2">
    <source>
        <dbReference type="SAM" id="Phobius"/>
    </source>
</evidence>
<evidence type="ECO:0000313" key="4">
    <source>
        <dbReference type="EMBL" id="KAI1882412.1"/>
    </source>
</evidence>
<feature type="transmembrane region" description="Helical" evidence="2">
    <location>
        <begin position="27"/>
        <end position="49"/>
    </location>
</feature>
<keyword evidence="2" id="KW-1133">Transmembrane helix</keyword>
<accession>A0A8T3CGI8</accession>
<dbReference type="InterPro" id="IPR014756">
    <property type="entry name" value="Ig_E-set"/>
</dbReference>
<name>A0A8T3CGI8_9TELE</name>
<dbReference type="Pfam" id="PF06312">
    <property type="entry name" value="Neurexophilin"/>
    <property type="match status" value="1"/>
</dbReference>
<dbReference type="OrthoDB" id="5950832at2759"/>
<dbReference type="GO" id="GO:0007399">
    <property type="term" value="P:nervous system development"/>
    <property type="evidence" value="ECO:0007669"/>
    <property type="project" value="UniProtKB-ARBA"/>
</dbReference>